<dbReference type="PANTHER" id="PTHR34550:SF3">
    <property type="entry name" value="SMALL RIBOSOMAL SUBUNIT PROTEIN BTHXM"/>
    <property type="match status" value="1"/>
</dbReference>
<feature type="region of interest" description="Disordered" evidence="4">
    <location>
        <begin position="17"/>
        <end position="52"/>
    </location>
</feature>
<protein>
    <recommendedName>
        <fullName evidence="6">30S ribosomal protein S31, mitochondrial</fullName>
    </recommendedName>
</protein>
<keyword evidence="2" id="KW-0689">Ribosomal protein</keyword>
<evidence type="ECO:0000256" key="2">
    <source>
        <dbReference type="ARBA" id="ARBA00022980"/>
    </source>
</evidence>
<organism evidence="5">
    <name type="scientific">Panicum hallii</name>
    <dbReference type="NCBI Taxonomy" id="206008"/>
    <lineage>
        <taxon>Eukaryota</taxon>
        <taxon>Viridiplantae</taxon>
        <taxon>Streptophyta</taxon>
        <taxon>Embryophyta</taxon>
        <taxon>Tracheophyta</taxon>
        <taxon>Spermatophyta</taxon>
        <taxon>Magnoliopsida</taxon>
        <taxon>Liliopsida</taxon>
        <taxon>Poales</taxon>
        <taxon>Poaceae</taxon>
        <taxon>PACMAD clade</taxon>
        <taxon>Panicoideae</taxon>
        <taxon>Panicodae</taxon>
        <taxon>Paniceae</taxon>
        <taxon>Panicinae</taxon>
        <taxon>Panicum</taxon>
        <taxon>Panicum sect. Panicum</taxon>
    </lineage>
</organism>
<evidence type="ECO:0000256" key="3">
    <source>
        <dbReference type="ARBA" id="ARBA00023274"/>
    </source>
</evidence>
<dbReference type="Gramene" id="PVH64722">
    <property type="protein sequence ID" value="PVH64722"/>
    <property type="gene ID" value="PAHAL_2G341400"/>
</dbReference>
<dbReference type="PANTHER" id="PTHR34550">
    <property type="entry name" value="30S RIBOSOMAL PROTEIN S31, CHLOROPLASTIC"/>
    <property type="match status" value="1"/>
</dbReference>
<evidence type="ECO:0000256" key="4">
    <source>
        <dbReference type="SAM" id="MobiDB-lite"/>
    </source>
</evidence>
<dbReference type="InterPro" id="IPR044695">
    <property type="entry name" value="Ribosomal_bTHXc/bTHXc_plant"/>
</dbReference>
<feature type="compositionally biased region" description="Basic residues" evidence="4">
    <location>
        <begin position="159"/>
        <end position="168"/>
    </location>
</feature>
<name>A0A2T8KRH0_9POAL</name>
<sequence length="204" mass="22009">MLPVVCGRLPRKSWHTSFCEKDPGKSPAAGSGDPGGGLGGGGGGVGPRQDDESGLLLDREEVTGLSLICSEWALVNLSWALHPSCSLPLTPPPSRFDKRAIQRRRRRRACGLQACGMAMRLAAAAFIRRLAPARPPIPVPAAVATAAEAEAVTCGRGDKKTKRGKRFKGSYGNARPKREKKIERIKDRIEVPRSTPWPLPFKLI</sequence>
<dbReference type="GO" id="GO:0032544">
    <property type="term" value="P:plastid translation"/>
    <property type="evidence" value="ECO:0007669"/>
    <property type="project" value="TreeGrafter"/>
</dbReference>
<evidence type="ECO:0000256" key="1">
    <source>
        <dbReference type="ARBA" id="ARBA00010834"/>
    </source>
</evidence>
<dbReference type="GO" id="GO:0009536">
    <property type="term" value="C:plastid"/>
    <property type="evidence" value="ECO:0007669"/>
    <property type="project" value="TreeGrafter"/>
</dbReference>
<keyword evidence="3" id="KW-0687">Ribonucleoprotein</keyword>
<feature type="region of interest" description="Disordered" evidence="4">
    <location>
        <begin position="155"/>
        <end position="180"/>
    </location>
</feature>
<dbReference type="NCBIfam" id="TIGR04560">
    <property type="entry name" value="ribo_THX"/>
    <property type="match status" value="1"/>
</dbReference>
<dbReference type="InterPro" id="IPR030826">
    <property type="entry name" value="Ribosomal_bTHX/bTHXc/bTHXm"/>
</dbReference>
<dbReference type="AlphaFoldDB" id="A0A2T8KRH0"/>
<reference evidence="5" key="1">
    <citation type="submission" date="2018-04" db="EMBL/GenBank/DDBJ databases">
        <title>WGS assembly of Panicum hallii.</title>
        <authorList>
            <person name="Lovell J."/>
            <person name="Jenkins J."/>
            <person name="Lowry D."/>
            <person name="Mamidi S."/>
            <person name="Sreedasyam A."/>
            <person name="Weng X."/>
            <person name="Barry K."/>
            <person name="Bonette J."/>
            <person name="Campitelli B."/>
            <person name="Daum C."/>
            <person name="Gordon S."/>
            <person name="Gould B."/>
            <person name="Lipzen A."/>
            <person name="Macqueen A."/>
            <person name="Palacio-Mejia J."/>
            <person name="Plott C."/>
            <person name="Shakirov E."/>
            <person name="Shu S."/>
            <person name="Yoshinaga Y."/>
            <person name="Zane M."/>
            <person name="Rokhsar D."/>
            <person name="Grimwood J."/>
            <person name="Schmutz J."/>
            <person name="Juenger T."/>
        </authorList>
    </citation>
    <scope>NUCLEOTIDE SEQUENCE [LARGE SCALE GENOMIC DNA]</scope>
    <source>
        <strain evidence="5">FIL2</strain>
    </source>
</reference>
<accession>A0A2T8KRH0</accession>
<proteinExistence type="inferred from homology"/>
<dbReference type="EMBL" id="CM008047">
    <property type="protein sequence ID" value="PVH64722.1"/>
    <property type="molecule type" value="Genomic_DNA"/>
</dbReference>
<comment type="similarity">
    <text evidence="1">Belongs to the bacterial ribosomal protein bTHX family.</text>
</comment>
<evidence type="ECO:0000313" key="5">
    <source>
        <dbReference type="EMBL" id="PVH64722.1"/>
    </source>
</evidence>
<feature type="compositionally biased region" description="Gly residues" evidence="4">
    <location>
        <begin position="32"/>
        <end position="46"/>
    </location>
</feature>
<dbReference type="Proteomes" id="UP000243499">
    <property type="component" value="Chromosome 2"/>
</dbReference>
<dbReference type="GO" id="GO:1990904">
    <property type="term" value="C:ribonucleoprotein complex"/>
    <property type="evidence" value="ECO:0007669"/>
    <property type="project" value="UniProtKB-KW"/>
</dbReference>
<evidence type="ECO:0008006" key="6">
    <source>
        <dbReference type="Google" id="ProtNLM"/>
    </source>
</evidence>
<dbReference type="Pfam" id="PF17067">
    <property type="entry name" value="RPS31"/>
    <property type="match status" value="1"/>
</dbReference>
<dbReference type="GO" id="GO:0005840">
    <property type="term" value="C:ribosome"/>
    <property type="evidence" value="ECO:0007669"/>
    <property type="project" value="UniProtKB-KW"/>
</dbReference>
<gene>
    <name evidence="5" type="ORF">PAHAL_2G341400</name>
</gene>